<dbReference type="Pfam" id="PF03559">
    <property type="entry name" value="Hexose_dehydrat"/>
    <property type="match status" value="2"/>
</dbReference>
<dbReference type="Proteomes" id="UP001595993">
    <property type="component" value="Unassembled WGS sequence"/>
</dbReference>
<comment type="caution">
    <text evidence="2">The sequence shown here is derived from an EMBL/GenBank/DDBJ whole genome shotgun (WGS) entry which is preliminary data.</text>
</comment>
<dbReference type="InterPro" id="IPR038153">
    <property type="entry name" value="EvaA-like_sf"/>
</dbReference>
<accession>A0ABV9GJ15</accession>
<dbReference type="EMBL" id="JBHSFE010000038">
    <property type="protein sequence ID" value="MFC4612644.1"/>
    <property type="molecule type" value="Genomic_DNA"/>
</dbReference>
<feature type="domain" description="dTDP-4-dehydro-6-deoxy-alpha-D-glucopyranose 2,3-dehydratase" evidence="1">
    <location>
        <begin position="261"/>
        <end position="461"/>
    </location>
</feature>
<organism evidence="2 3">
    <name type="scientific">Streptomyces maoxianensis</name>
    <dbReference type="NCBI Taxonomy" id="1459942"/>
    <lineage>
        <taxon>Bacteria</taxon>
        <taxon>Bacillati</taxon>
        <taxon>Actinomycetota</taxon>
        <taxon>Actinomycetes</taxon>
        <taxon>Kitasatosporales</taxon>
        <taxon>Streptomycetaceae</taxon>
        <taxon>Streptomyces</taxon>
    </lineage>
</organism>
<proteinExistence type="predicted"/>
<sequence length="478" mass="53415">MPLQIARSVLATSGLFPDFGRFHQWLTDQKRHASMEVRVVPLDELAGWHTHPVTGNIAHESGRFYSVEGLDVRIEQTFAGSWQQPILNQPEVGILGILVKEFDGVLHFLMQAKVEPGNHNGLQLSPTVQATRSNFTRVHRGARVPYLDYFRDTSRHQVLADVRQSEQGSWFHRKRNRNMVVRVEEDIELRDGFCWLTLGQLHRLLAADDLVNMDARTVLSCLPFAATGLSGVYGSTVASPFTSCLVRSCELEAAEPHTMNALLGWITEVRSGLDSHAERIPLRDVEGWRRADGRIARPDGAFFTVVGVQVSAVGREVRTWSQPMIQPCDEGVCAFLVKKADGVLQVLVQAKAEPGFVDVVELAPTVQCTPSNHDALPGGERPPYLTEVLDARPEQIRFDAVHSEEGGRFFHARNRYLVVEVAEDFDAVRPGYRWVTLAQLSALLRHSHYLNVEARSLVACLHTLSVRPRPAFESAAED</sequence>
<name>A0ABV9GJ15_9ACTN</name>
<gene>
    <name evidence="2" type="ORF">ACFO9E_33585</name>
</gene>
<feature type="domain" description="dTDP-4-dehydro-6-deoxy-alpha-D-glucopyranose 2,3-dehydratase" evidence="1">
    <location>
        <begin position="22"/>
        <end position="222"/>
    </location>
</feature>
<evidence type="ECO:0000259" key="1">
    <source>
        <dbReference type="Pfam" id="PF03559"/>
    </source>
</evidence>
<keyword evidence="3" id="KW-1185">Reference proteome</keyword>
<dbReference type="InterPro" id="IPR005212">
    <property type="entry name" value="EvaA-like"/>
</dbReference>
<protein>
    <submittedName>
        <fullName evidence="2">NDP-hexose 2,3-dehydratase family protein</fullName>
    </submittedName>
</protein>
<evidence type="ECO:0000313" key="3">
    <source>
        <dbReference type="Proteomes" id="UP001595993"/>
    </source>
</evidence>
<reference evidence="3" key="1">
    <citation type="journal article" date="2019" name="Int. J. Syst. Evol. Microbiol.">
        <title>The Global Catalogue of Microorganisms (GCM) 10K type strain sequencing project: providing services to taxonomists for standard genome sequencing and annotation.</title>
        <authorList>
            <consortium name="The Broad Institute Genomics Platform"/>
            <consortium name="The Broad Institute Genome Sequencing Center for Infectious Disease"/>
            <person name="Wu L."/>
            <person name="Ma J."/>
        </authorList>
    </citation>
    <scope>NUCLEOTIDE SEQUENCE [LARGE SCALE GENOMIC DNA]</scope>
    <source>
        <strain evidence="3">CGMCC 4.7139</strain>
    </source>
</reference>
<evidence type="ECO:0000313" key="2">
    <source>
        <dbReference type="EMBL" id="MFC4612644.1"/>
    </source>
</evidence>
<dbReference type="Gene3D" id="3.90.79.40">
    <property type="entry name" value="EvaA sugar 2,3-dehydratase subunit"/>
    <property type="match status" value="2"/>
</dbReference>